<comment type="caution">
    <text evidence="2">The sequence shown here is derived from an EMBL/GenBank/DDBJ whole genome shotgun (WGS) entry which is preliminary data.</text>
</comment>
<organism evidence="2 3">
    <name type="scientific">Rubroshorea leprosula</name>
    <dbReference type="NCBI Taxonomy" id="152421"/>
    <lineage>
        <taxon>Eukaryota</taxon>
        <taxon>Viridiplantae</taxon>
        <taxon>Streptophyta</taxon>
        <taxon>Embryophyta</taxon>
        <taxon>Tracheophyta</taxon>
        <taxon>Spermatophyta</taxon>
        <taxon>Magnoliopsida</taxon>
        <taxon>eudicotyledons</taxon>
        <taxon>Gunneridae</taxon>
        <taxon>Pentapetalae</taxon>
        <taxon>rosids</taxon>
        <taxon>malvids</taxon>
        <taxon>Malvales</taxon>
        <taxon>Dipterocarpaceae</taxon>
        <taxon>Rubroshorea</taxon>
    </lineage>
</organism>
<evidence type="ECO:0000313" key="3">
    <source>
        <dbReference type="Proteomes" id="UP001054252"/>
    </source>
</evidence>
<dbReference type="Proteomes" id="UP001054252">
    <property type="component" value="Unassembled WGS sequence"/>
</dbReference>
<name>A0AAV5JF57_9ROSI</name>
<dbReference type="EMBL" id="BPVZ01000038">
    <property type="protein sequence ID" value="GKV13253.1"/>
    <property type="molecule type" value="Genomic_DNA"/>
</dbReference>
<keyword evidence="3" id="KW-1185">Reference proteome</keyword>
<feature type="compositionally biased region" description="Basic and acidic residues" evidence="1">
    <location>
        <begin position="58"/>
        <end position="75"/>
    </location>
</feature>
<sequence>MAKTKSSEEATLPTKRKAQAHDNSPLKAPKIVHQDEIEDNEENQTSKSNNLGTSVPKSKIDDQEPEVDAKEGKDGDYEDEDEDYDEGDAQVDRKWEGILIEEE</sequence>
<protein>
    <submittedName>
        <fullName evidence="2">Uncharacterized protein</fullName>
    </submittedName>
</protein>
<reference evidence="2 3" key="1">
    <citation type="journal article" date="2021" name="Commun. Biol.">
        <title>The genome of Shorea leprosula (Dipterocarpaceae) highlights the ecological relevance of drought in aseasonal tropical rainforests.</title>
        <authorList>
            <person name="Ng K.K.S."/>
            <person name="Kobayashi M.J."/>
            <person name="Fawcett J.A."/>
            <person name="Hatakeyama M."/>
            <person name="Paape T."/>
            <person name="Ng C.H."/>
            <person name="Ang C.C."/>
            <person name="Tnah L.H."/>
            <person name="Lee C.T."/>
            <person name="Nishiyama T."/>
            <person name="Sese J."/>
            <person name="O'Brien M.J."/>
            <person name="Copetti D."/>
            <person name="Mohd Noor M.I."/>
            <person name="Ong R.C."/>
            <person name="Putra M."/>
            <person name="Sireger I.Z."/>
            <person name="Indrioko S."/>
            <person name="Kosugi Y."/>
            <person name="Izuno A."/>
            <person name="Isagi Y."/>
            <person name="Lee S.L."/>
            <person name="Shimizu K.K."/>
        </authorList>
    </citation>
    <scope>NUCLEOTIDE SEQUENCE [LARGE SCALE GENOMIC DNA]</scope>
    <source>
        <strain evidence="2">214</strain>
    </source>
</reference>
<feature type="compositionally biased region" description="Polar residues" evidence="1">
    <location>
        <begin position="43"/>
        <end position="56"/>
    </location>
</feature>
<feature type="region of interest" description="Disordered" evidence="1">
    <location>
        <begin position="1"/>
        <end position="103"/>
    </location>
</feature>
<accession>A0AAV5JF57</accession>
<gene>
    <name evidence="2" type="ORF">SLEP1_g24293</name>
</gene>
<evidence type="ECO:0000256" key="1">
    <source>
        <dbReference type="SAM" id="MobiDB-lite"/>
    </source>
</evidence>
<dbReference type="AlphaFoldDB" id="A0AAV5JF57"/>
<proteinExistence type="predicted"/>
<feature type="compositionally biased region" description="Acidic residues" evidence="1">
    <location>
        <begin position="76"/>
        <end position="89"/>
    </location>
</feature>
<evidence type="ECO:0000313" key="2">
    <source>
        <dbReference type="EMBL" id="GKV13253.1"/>
    </source>
</evidence>